<proteinExistence type="predicted"/>
<dbReference type="Proteomes" id="UP000683511">
    <property type="component" value="Chromosome"/>
</dbReference>
<dbReference type="AlphaFoldDB" id="A0A975Y2U9"/>
<gene>
    <name evidence="1" type="ORF">B6N60_00138</name>
</gene>
<evidence type="ECO:0000313" key="1">
    <source>
        <dbReference type="EMBL" id="QXE21464.1"/>
    </source>
</evidence>
<sequence>MAVTVLVPTALQKFTNNQAPYNVLVVPLLNYLIL</sequence>
<dbReference type="EMBL" id="CP021056">
    <property type="protein sequence ID" value="QXE21464.1"/>
    <property type="molecule type" value="Genomic_DNA"/>
</dbReference>
<dbReference type="KEGG" id="rsin:B6N60_00138"/>
<name>A0A975Y2U9_9NOST</name>
<reference evidence="1" key="1">
    <citation type="submission" date="2017-04" db="EMBL/GenBank/DDBJ databases">
        <title>Genome deletions in a multicellular cyanobacterial endosymbiont for morphological adaptation in marine diatoms.</title>
        <authorList>
            <person name="Wang Y."/>
            <person name="Gao H."/>
            <person name="Li R."/>
            <person name="Xu X."/>
        </authorList>
    </citation>
    <scope>NUCLEOTIDE SEQUENCE</scope>
    <source>
        <strain evidence="1">FACHB 800</strain>
    </source>
</reference>
<protein>
    <submittedName>
        <fullName evidence="1">Uncharacterized protein</fullName>
    </submittedName>
</protein>
<organism evidence="1 2">
    <name type="scientific">Richelia sinica FACHB-800</name>
    <dbReference type="NCBI Taxonomy" id="1357546"/>
    <lineage>
        <taxon>Bacteria</taxon>
        <taxon>Bacillati</taxon>
        <taxon>Cyanobacteriota</taxon>
        <taxon>Cyanophyceae</taxon>
        <taxon>Nostocales</taxon>
        <taxon>Nostocaceae</taxon>
        <taxon>Richelia</taxon>
    </lineage>
</organism>
<accession>A0A975Y2U9</accession>
<keyword evidence="2" id="KW-1185">Reference proteome</keyword>
<evidence type="ECO:0000313" key="2">
    <source>
        <dbReference type="Proteomes" id="UP000683511"/>
    </source>
</evidence>